<organism evidence="10 11">
    <name type="scientific">Tripterygium wilfordii</name>
    <name type="common">Thunder God vine</name>
    <dbReference type="NCBI Taxonomy" id="458696"/>
    <lineage>
        <taxon>Eukaryota</taxon>
        <taxon>Viridiplantae</taxon>
        <taxon>Streptophyta</taxon>
        <taxon>Embryophyta</taxon>
        <taxon>Tracheophyta</taxon>
        <taxon>Spermatophyta</taxon>
        <taxon>Magnoliopsida</taxon>
        <taxon>eudicotyledons</taxon>
        <taxon>Gunneridae</taxon>
        <taxon>Pentapetalae</taxon>
        <taxon>rosids</taxon>
        <taxon>fabids</taxon>
        <taxon>Celastrales</taxon>
        <taxon>Celastraceae</taxon>
        <taxon>Tripterygium</taxon>
    </lineage>
</organism>
<accession>A0A7J7C2F7</accession>
<dbReference type="InterPro" id="IPR015495">
    <property type="entry name" value="Myb_TF_plants"/>
</dbReference>
<sequence length="305" mass="34258">MRKSSLCREQNGLKKGSWTAEEDQKLVDYVQKHGHGRWRTLPKHAGLKRCGKSCRLRWTNYLRPDIKRGKFSIEEEETIIQLHSGMGNKWSAIASHLPGRTDNEIKNYWNTHITKKLLRMGIDPVTHAPRLDLLEPSSSLLINPPQFDLPSLLSIRSYLNPDILNLATTLLSCQDNFKTQEMVTSMQQNQLQSPFLPQSQLMQVTNSSSILPYFGHDVNINGHQPYNNLANYGYDESKQGTVSQNGAFWCNNLGFGSSSSITPLNSSGTSYVNGCTSTEDERDSNCSKILTFDFPMSGLDVNGLA</sequence>
<dbReference type="InterPro" id="IPR009057">
    <property type="entry name" value="Homeodomain-like_sf"/>
</dbReference>
<dbReference type="InterPro" id="IPR001005">
    <property type="entry name" value="SANT/Myb"/>
</dbReference>
<dbReference type="PANTHER" id="PTHR47994:SF5">
    <property type="entry name" value="F14D16.11-RELATED"/>
    <property type="match status" value="1"/>
</dbReference>
<keyword evidence="4" id="KW-0238">DNA-binding</keyword>
<keyword evidence="3" id="KW-0805">Transcription regulation</keyword>
<evidence type="ECO:0000256" key="2">
    <source>
        <dbReference type="ARBA" id="ARBA00022737"/>
    </source>
</evidence>
<evidence type="ECO:0000256" key="6">
    <source>
        <dbReference type="ARBA" id="ARBA00023242"/>
    </source>
</evidence>
<dbReference type="PROSITE" id="PS50090">
    <property type="entry name" value="MYB_LIKE"/>
    <property type="match status" value="2"/>
</dbReference>
<keyword evidence="11" id="KW-1185">Reference proteome</keyword>
<dbReference type="Pfam" id="PF00249">
    <property type="entry name" value="Myb_DNA-binding"/>
    <property type="match status" value="2"/>
</dbReference>
<feature type="domain" description="Myb-like" evidence="8">
    <location>
        <begin position="63"/>
        <end position="113"/>
    </location>
</feature>
<protein>
    <submittedName>
        <fullName evidence="10">Transcription factor MYB34</fullName>
    </submittedName>
</protein>
<gene>
    <name evidence="10" type="ORF">HS088_TW21G00487</name>
</gene>
<dbReference type="Proteomes" id="UP000593562">
    <property type="component" value="Unassembled WGS sequence"/>
</dbReference>
<dbReference type="FunFam" id="1.10.10.60:FF:000394">
    <property type="entry name" value="MYB transcription factor"/>
    <property type="match status" value="1"/>
</dbReference>
<dbReference type="Gene3D" id="1.10.10.60">
    <property type="entry name" value="Homeodomain-like"/>
    <property type="match status" value="2"/>
</dbReference>
<evidence type="ECO:0000256" key="5">
    <source>
        <dbReference type="ARBA" id="ARBA00023163"/>
    </source>
</evidence>
<dbReference type="FunFam" id="1.10.10.60:FF:000001">
    <property type="entry name" value="MYB-related transcription factor"/>
    <property type="match status" value="1"/>
</dbReference>
<evidence type="ECO:0000256" key="4">
    <source>
        <dbReference type="ARBA" id="ARBA00023125"/>
    </source>
</evidence>
<dbReference type="GO" id="GO:0005634">
    <property type="term" value="C:nucleus"/>
    <property type="evidence" value="ECO:0007669"/>
    <property type="project" value="UniProtKB-SubCell"/>
</dbReference>
<dbReference type="InParanoid" id="A0A7J7C2F7"/>
<dbReference type="PROSITE" id="PS51294">
    <property type="entry name" value="HTH_MYB"/>
    <property type="match status" value="2"/>
</dbReference>
<evidence type="ECO:0000259" key="9">
    <source>
        <dbReference type="PROSITE" id="PS51294"/>
    </source>
</evidence>
<evidence type="ECO:0000256" key="3">
    <source>
        <dbReference type="ARBA" id="ARBA00023015"/>
    </source>
</evidence>
<evidence type="ECO:0000259" key="8">
    <source>
        <dbReference type="PROSITE" id="PS50090"/>
    </source>
</evidence>
<dbReference type="SUPFAM" id="SSF46689">
    <property type="entry name" value="Homeodomain-like"/>
    <property type="match status" value="1"/>
</dbReference>
<feature type="domain" description="HTH myb-type" evidence="9">
    <location>
        <begin position="10"/>
        <end position="66"/>
    </location>
</feature>
<dbReference type="CDD" id="cd00167">
    <property type="entry name" value="SANT"/>
    <property type="match status" value="2"/>
</dbReference>
<proteinExistence type="predicted"/>
<dbReference type="SMART" id="SM00717">
    <property type="entry name" value="SANT"/>
    <property type="match status" value="2"/>
</dbReference>
<evidence type="ECO:0000256" key="1">
    <source>
        <dbReference type="ARBA" id="ARBA00004123"/>
    </source>
</evidence>
<comment type="caution">
    <text evidence="10">The sequence shown here is derived from an EMBL/GenBank/DDBJ whole genome shotgun (WGS) entry which is preliminary data.</text>
</comment>
<dbReference type="GO" id="GO:0000976">
    <property type="term" value="F:transcription cis-regulatory region binding"/>
    <property type="evidence" value="ECO:0007669"/>
    <property type="project" value="UniProtKB-ARBA"/>
</dbReference>
<comment type="subcellular location">
    <subcellularLocation>
        <location evidence="1">Nucleus</location>
    </subcellularLocation>
</comment>
<evidence type="ECO:0000313" key="11">
    <source>
        <dbReference type="Proteomes" id="UP000593562"/>
    </source>
</evidence>
<keyword evidence="6" id="KW-0539">Nucleus</keyword>
<dbReference type="GO" id="GO:0051707">
    <property type="term" value="P:response to other organism"/>
    <property type="evidence" value="ECO:0007669"/>
    <property type="project" value="UniProtKB-ARBA"/>
</dbReference>
<feature type="domain" description="Myb-like" evidence="8">
    <location>
        <begin position="10"/>
        <end position="62"/>
    </location>
</feature>
<dbReference type="EMBL" id="JAAARO010000021">
    <property type="protein sequence ID" value="KAF5728340.1"/>
    <property type="molecule type" value="Genomic_DNA"/>
</dbReference>
<keyword evidence="2" id="KW-0677">Repeat</keyword>
<comment type="subunit">
    <text evidence="7">Can form complexes with MYC2, MYC3 or MYC4.</text>
</comment>
<dbReference type="PANTHER" id="PTHR47994">
    <property type="entry name" value="F14D16.11-RELATED"/>
    <property type="match status" value="1"/>
</dbReference>
<reference evidence="10 11" key="1">
    <citation type="journal article" date="2020" name="Nat. Commun.">
        <title>Genome of Tripterygium wilfordii and identification of cytochrome P450 involved in triptolide biosynthesis.</title>
        <authorList>
            <person name="Tu L."/>
            <person name="Su P."/>
            <person name="Zhang Z."/>
            <person name="Gao L."/>
            <person name="Wang J."/>
            <person name="Hu T."/>
            <person name="Zhou J."/>
            <person name="Zhang Y."/>
            <person name="Zhao Y."/>
            <person name="Liu Y."/>
            <person name="Song Y."/>
            <person name="Tong Y."/>
            <person name="Lu Y."/>
            <person name="Yang J."/>
            <person name="Xu C."/>
            <person name="Jia M."/>
            <person name="Peters R.J."/>
            <person name="Huang L."/>
            <person name="Gao W."/>
        </authorList>
    </citation>
    <scope>NUCLEOTIDE SEQUENCE [LARGE SCALE GENOMIC DNA]</scope>
    <source>
        <strain evidence="11">cv. XIE 37</strain>
        <tissue evidence="10">Leaf</tissue>
    </source>
</reference>
<dbReference type="AlphaFoldDB" id="A0A7J7C2F7"/>
<dbReference type="InterPro" id="IPR017930">
    <property type="entry name" value="Myb_dom"/>
</dbReference>
<feature type="domain" description="HTH myb-type" evidence="9">
    <location>
        <begin position="67"/>
        <end position="117"/>
    </location>
</feature>
<name>A0A7J7C2F7_TRIWF</name>
<evidence type="ECO:0000256" key="7">
    <source>
        <dbReference type="ARBA" id="ARBA00062314"/>
    </source>
</evidence>
<evidence type="ECO:0000313" key="10">
    <source>
        <dbReference type="EMBL" id="KAF5728340.1"/>
    </source>
</evidence>
<dbReference type="GO" id="GO:0080090">
    <property type="term" value="P:regulation of primary metabolic process"/>
    <property type="evidence" value="ECO:0007669"/>
    <property type="project" value="UniProtKB-ARBA"/>
</dbReference>
<keyword evidence="5" id="KW-0804">Transcription</keyword>